<dbReference type="EMBL" id="HG001932">
    <property type="protein sequence ID" value="CDF38444.1"/>
    <property type="molecule type" value="Genomic_DNA"/>
</dbReference>
<name>R7QK46_CHOCR</name>
<dbReference type="Gramene" id="CDF38444">
    <property type="protein sequence ID" value="CDF38444"/>
    <property type="gene ID" value="CHC_T00006175001"/>
</dbReference>
<dbReference type="RefSeq" id="XP_005718337.1">
    <property type="nucleotide sequence ID" value="XM_005718280.1"/>
</dbReference>
<reference evidence="2" key="1">
    <citation type="journal article" date="2013" name="Proc. Natl. Acad. Sci. U.S.A.">
        <title>Genome structure and metabolic features in the red seaweed Chondrus crispus shed light on evolution of the Archaeplastida.</title>
        <authorList>
            <person name="Collen J."/>
            <person name="Porcel B."/>
            <person name="Carre W."/>
            <person name="Ball S.G."/>
            <person name="Chaparro C."/>
            <person name="Tonon T."/>
            <person name="Barbeyron T."/>
            <person name="Michel G."/>
            <person name="Noel B."/>
            <person name="Valentin K."/>
            <person name="Elias M."/>
            <person name="Artiguenave F."/>
            <person name="Arun A."/>
            <person name="Aury J.M."/>
            <person name="Barbosa-Neto J.F."/>
            <person name="Bothwell J.H."/>
            <person name="Bouget F.Y."/>
            <person name="Brillet L."/>
            <person name="Cabello-Hurtado F."/>
            <person name="Capella-Gutierrez S."/>
            <person name="Charrier B."/>
            <person name="Cladiere L."/>
            <person name="Cock J.M."/>
            <person name="Coelho S.M."/>
            <person name="Colleoni C."/>
            <person name="Czjzek M."/>
            <person name="Da Silva C."/>
            <person name="Delage L."/>
            <person name="Denoeud F."/>
            <person name="Deschamps P."/>
            <person name="Dittami S.M."/>
            <person name="Gabaldon T."/>
            <person name="Gachon C.M."/>
            <person name="Groisillier A."/>
            <person name="Herve C."/>
            <person name="Jabbari K."/>
            <person name="Katinka M."/>
            <person name="Kloareg B."/>
            <person name="Kowalczyk N."/>
            <person name="Labadie K."/>
            <person name="Leblanc C."/>
            <person name="Lopez P.J."/>
            <person name="McLachlan D.H."/>
            <person name="Meslet-Cladiere L."/>
            <person name="Moustafa A."/>
            <person name="Nehr Z."/>
            <person name="Nyvall Collen P."/>
            <person name="Panaud O."/>
            <person name="Partensky F."/>
            <person name="Poulain J."/>
            <person name="Rensing S.A."/>
            <person name="Rousvoal S."/>
            <person name="Samson G."/>
            <person name="Symeonidi A."/>
            <person name="Weissenbach J."/>
            <person name="Zambounis A."/>
            <person name="Wincker P."/>
            <person name="Boyen C."/>
        </authorList>
    </citation>
    <scope>NUCLEOTIDE SEQUENCE [LARGE SCALE GENOMIC DNA]</scope>
    <source>
        <strain evidence="2">cv. Stackhouse</strain>
    </source>
</reference>
<dbReference type="GeneID" id="17326071"/>
<sequence>MDGLDELCGALGIRDEQLEPALGMDGIDETVAMIEAERFLERAVPKDFMPSIPFSASQIRAGASNENSESIAIAAREAAERAKNLVTEAVRVWQNATGDTDAAILKLRALGKEFVVERTRARSYNLAKLQAPGKIQITQEQQQPSNAYAGDVTGAVANM</sequence>
<evidence type="ECO:0000313" key="2">
    <source>
        <dbReference type="Proteomes" id="UP000012073"/>
    </source>
</evidence>
<gene>
    <name evidence="1" type="ORF">CHC_T00006175001</name>
</gene>
<keyword evidence="2" id="KW-1185">Reference proteome</keyword>
<dbReference type="Proteomes" id="UP000012073">
    <property type="component" value="Unassembled WGS sequence"/>
</dbReference>
<accession>R7QK46</accession>
<evidence type="ECO:0000313" key="1">
    <source>
        <dbReference type="EMBL" id="CDF38444.1"/>
    </source>
</evidence>
<dbReference type="AlphaFoldDB" id="R7QK46"/>
<protein>
    <submittedName>
        <fullName evidence="1">Uncharacterized protein</fullName>
    </submittedName>
</protein>
<dbReference type="KEGG" id="ccp:CHC_T00006175001"/>
<organism evidence="1 2">
    <name type="scientific">Chondrus crispus</name>
    <name type="common">Carrageen Irish moss</name>
    <name type="synonym">Polymorpha crispa</name>
    <dbReference type="NCBI Taxonomy" id="2769"/>
    <lineage>
        <taxon>Eukaryota</taxon>
        <taxon>Rhodophyta</taxon>
        <taxon>Florideophyceae</taxon>
        <taxon>Rhodymeniophycidae</taxon>
        <taxon>Gigartinales</taxon>
        <taxon>Gigartinaceae</taxon>
        <taxon>Chondrus</taxon>
    </lineage>
</organism>
<proteinExistence type="predicted"/>